<gene>
    <name evidence="1" type="ordered locus">Emtol_2254</name>
</gene>
<dbReference type="RefSeq" id="WP_015029089.1">
    <property type="nucleotide sequence ID" value="NC_018748.1"/>
</dbReference>
<evidence type="ECO:0000313" key="1">
    <source>
        <dbReference type="EMBL" id="AFK03392.1"/>
    </source>
</evidence>
<evidence type="ECO:0000313" key="2">
    <source>
        <dbReference type="Proteomes" id="UP000002875"/>
    </source>
</evidence>
<dbReference type="InterPro" id="IPR018579">
    <property type="entry name" value="Restrct_endonuc_II_LlaJI"/>
</dbReference>
<dbReference type="Pfam" id="PF09563">
    <property type="entry name" value="RE_LlaJI"/>
    <property type="match status" value="1"/>
</dbReference>
<dbReference type="Proteomes" id="UP000002875">
    <property type="component" value="Chromosome"/>
</dbReference>
<evidence type="ECO:0008006" key="3">
    <source>
        <dbReference type="Google" id="ProtNLM"/>
    </source>
</evidence>
<organism evidence="1 2">
    <name type="scientific">Emticicia oligotrophica (strain DSM 17448 / CIP 109782 / MTCC 6937 / GPTSA100-15)</name>
    <dbReference type="NCBI Taxonomy" id="929562"/>
    <lineage>
        <taxon>Bacteria</taxon>
        <taxon>Pseudomonadati</taxon>
        <taxon>Bacteroidota</taxon>
        <taxon>Cytophagia</taxon>
        <taxon>Cytophagales</taxon>
        <taxon>Leadbetterellaceae</taxon>
        <taxon>Emticicia</taxon>
    </lineage>
</organism>
<keyword evidence="2" id="KW-1185">Reference proteome</keyword>
<accession>A0ABM5N1W5</accession>
<proteinExistence type="predicted"/>
<sequence length="552" mass="65587">MIILFEEYHYEISQLEPILSERYYLPLADGFRCKINYVGYYFDASRQAQPVMILPKVFLDDSGKVFGNFDPTDFLDLATNEKTRNALKAENKLGFLYEMNTWLFLSIKKFKERNTQSSISETSDLAQVVSNIGQQAISELEIMRSLIRFNQEHQQLFTFIKKTNSSQNHKTDWSKTITRKTAYFQAETPLYLDTLTKQKTIHVDEELIVIFYSVLASLNQKYFLKIPLNPLFKVLSAREFDAFMRHGTRVLKQIKYKYFSDKLLKMWHLLYAYCERQEQIKSQRSKREFLLAKDFNIIFEDMVDALLAEPNLPKQLKEQNDGKIIDHIYPYHDLLTEQDFIYHIADSKYYGANAKLSKHDQAQQYTYAKNVIQYNVDWLNDDKNTGNIRYRDELTEGYNVTPNFFISAFVNDNLDFREDGLKFKENFKRNNHFTNRLFDRDTLILQAYNINFLFVLSAYIQNSNSQIETFKKHTRKQFRTKLVQYLTDKFEFRKIIVAYDIEQFVEQNFRKLQGKIYRPSGWENELLLAVEKGTSIFEDLENCKIESYDLSI</sequence>
<name>A0ABM5N1W5_EMTOG</name>
<reference evidence="1 2" key="1">
    <citation type="submission" date="2011-07" db="EMBL/GenBank/DDBJ databases">
        <title>The complete genome of chromosome of Emticicia oligotrophica DSM 17448.</title>
        <authorList>
            <consortium name="US DOE Joint Genome Institute (JGI-PGF)"/>
            <person name="Lucas S."/>
            <person name="Han J."/>
            <person name="Lapidus A."/>
            <person name="Bruce D."/>
            <person name="Goodwin L."/>
            <person name="Pitluck S."/>
            <person name="Peters L."/>
            <person name="Kyrpides N."/>
            <person name="Mavromatis K."/>
            <person name="Ivanova N."/>
            <person name="Ovchinnikova G."/>
            <person name="Teshima H."/>
            <person name="Detter J.C."/>
            <person name="Tapia R."/>
            <person name="Han C."/>
            <person name="Land M."/>
            <person name="Hauser L."/>
            <person name="Markowitz V."/>
            <person name="Cheng J.-F."/>
            <person name="Hugenholtz P."/>
            <person name="Woyke T."/>
            <person name="Wu D."/>
            <person name="Tindall B."/>
            <person name="Pomrenke H."/>
            <person name="Brambilla E."/>
            <person name="Klenk H.-P."/>
            <person name="Eisen J.A."/>
        </authorList>
    </citation>
    <scope>NUCLEOTIDE SEQUENCE [LARGE SCALE GENOMIC DNA]</scope>
    <source>
        <strain evidence="1 2">DSM 17448</strain>
    </source>
</reference>
<dbReference type="EMBL" id="CP002961">
    <property type="protein sequence ID" value="AFK03392.1"/>
    <property type="molecule type" value="Genomic_DNA"/>
</dbReference>
<protein>
    <recommendedName>
        <fullName evidence="3">LlaJI family restriction endonuclease</fullName>
    </recommendedName>
</protein>